<keyword evidence="5" id="KW-0547">Nucleotide-binding</keyword>
<dbReference type="Gene3D" id="3.40.50.300">
    <property type="entry name" value="P-loop containing nucleotide triphosphate hydrolases"/>
    <property type="match status" value="1"/>
</dbReference>
<dbReference type="SMART" id="SM00382">
    <property type="entry name" value="AAA"/>
    <property type="match status" value="1"/>
</dbReference>
<evidence type="ECO:0000259" key="11">
    <source>
        <dbReference type="PROSITE" id="PS50893"/>
    </source>
</evidence>
<evidence type="ECO:0000256" key="1">
    <source>
        <dbReference type="ARBA" id="ARBA00004651"/>
    </source>
</evidence>
<dbReference type="InterPro" id="IPR036640">
    <property type="entry name" value="ABC1_TM_sf"/>
</dbReference>
<dbReference type="SUPFAM" id="SSF90123">
    <property type="entry name" value="ABC transporter transmembrane region"/>
    <property type="match status" value="1"/>
</dbReference>
<protein>
    <submittedName>
        <fullName evidence="13">ABC transporter</fullName>
    </submittedName>
</protein>
<keyword evidence="2" id="KW-0813">Transport</keyword>
<evidence type="ECO:0000256" key="2">
    <source>
        <dbReference type="ARBA" id="ARBA00022448"/>
    </source>
</evidence>
<dbReference type="PROSITE" id="PS00211">
    <property type="entry name" value="ABC_TRANSPORTER_1"/>
    <property type="match status" value="1"/>
</dbReference>
<evidence type="ECO:0000313" key="13">
    <source>
        <dbReference type="EMBL" id="OAV60150.1"/>
    </source>
</evidence>
<evidence type="ECO:0000256" key="5">
    <source>
        <dbReference type="ARBA" id="ARBA00022741"/>
    </source>
</evidence>
<dbReference type="SUPFAM" id="SSF52540">
    <property type="entry name" value="P-loop containing nucleoside triphosphate hydrolases"/>
    <property type="match status" value="1"/>
</dbReference>
<dbReference type="GO" id="GO:0005524">
    <property type="term" value="F:ATP binding"/>
    <property type="evidence" value="ECO:0007669"/>
    <property type="project" value="UniProtKB-KW"/>
</dbReference>
<dbReference type="STRING" id="1837282.A6F49_12175"/>
<keyword evidence="7 10" id="KW-1133">Transmembrane helix</keyword>
<dbReference type="FunFam" id="3.40.50.300:FF:000299">
    <property type="entry name" value="ABC transporter ATP-binding protein/permease"/>
    <property type="match status" value="1"/>
</dbReference>
<evidence type="ECO:0000256" key="10">
    <source>
        <dbReference type="SAM" id="Phobius"/>
    </source>
</evidence>
<organism evidence="13 14">
    <name type="scientific">Enteractinococcus helveticum</name>
    <dbReference type="NCBI Taxonomy" id="1837282"/>
    <lineage>
        <taxon>Bacteria</taxon>
        <taxon>Bacillati</taxon>
        <taxon>Actinomycetota</taxon>
        <taxon>Actinomycetes</taxon>
        <taxon>Micrococcales</taxon>
        <taxon>Micrococcaceae</taxon>
    </lineage>
</organism>
<gene>
    <name evidence="13" type="ORF">A6F49_12175</name>
</gene>
<evidence type="ECO:0000256" key="4">
    <source>
        <dbReference type="ARBA" id="ARBA00022692"/>
    </source>
</evidence>
<dbReference type="PANTHER" id="PTHR43394:SF1">
    <property type="entry name" value="ATP-BINDING CASSETTE SUB-FAMILY B MEMBER 10, MITOCHONDRIAL"/>
    <property type="match status" value="1"/>
</dbReference>
<name>A0A1B7LXZ2_9MICC</name>
<dbReference type="AlphaFoldDB" id="A0A1B7LXZ2"/>
<comment type="caution">
    <text evidence="13">The sequence shown here is derived from an EMBL/GenBank/DDBJ whole genome shotgun (WGS) entry which is preliminary data.</text>
</comment>
<evidence type="ECO:0000259" key="12">
    <source>
        <dbReference type="PROSITE" id="PS50929"/>
    </source>
</evidence>
<comment type="similarity">
    <text evidence="9">Belongs to the ABC transporter superfamily. Lipid exporter (TC 3.A.1.106) family.</text>
</comment>
<proteinExistence type="inferred from homology"/>
<dbReference type="Pfam" id="PF00664">
    <property type="entry name" value="ABC_membrane"/>
    <property type="match status" value="1"/>
</dbReference>
<feature type="transmembrane region" description="Helical" evidence="10">
    <location>
        <begin position="180"/>
        <end position="199"/>
    </location>
</feature>
<dbReference type="PROSITE" id="PS50929">
    <property type="entry name" value="ABC_TM1F"/>
    <property type="match status" value="1"/>
</dbReference>
<accession>A0A1B7LXZ2</accession>
<evidence type="ECO:0000313" key="14">
    <source>
        <dbReference type="Proteomes" id="UP000078292"/>
    </source>
</evidence>
<dbReference type="Pfam" id="PF00005">
    <property type="entry name" value="ABC_tran"/>
    <property type="match status" value="1"/>
</dbReference>
<sequence length="623" mass="67760">MNHAGWAALGKLRQSKDQESLKPGTIARAWSFIARYRTRLTLYLIVSALGAVLTVVSPILAGDVVNAIVAESDVSVVINLALLIAAVALLEALLNVISRWQSASLGERTIFDLRTSVFDHVQKMPVAFFTRARTGALVSRLNNDVIGAQTAIARTLPTVVMNIVTLGVTLVVMFTTSWQITLVALLLLPIFLFPARSIGHRIAGQTRERATRNAAMGDQMTERFSAPGATLVKLFGEQRHESQVFSDRADGVRESGVRISVWTSVFMTMLTLVSSLALAAVYGIGGYQAITGGLNAGDVVTMALLLTRLYAPLTGLATARVELMSALVSFERIFEVLDLQPMIKDPANPKTIPTGGVRIQFHDVDFRYPAASEVSLASLEEVAVLDSRESEQVLHDLNFTVEPGQTVALVGSSGAGKSTIANLVTRLYDVTGGAITLNDVDLRDAAAQDIHNRVGMVTQDSHLFHTSIRENLTLGHREVDDERIWQILDHARLAEVVRHMPDGLDTVVGERGYRLSGGERQRLAIARLLIAAPEAVILDEATASLDSTNEAAVQQALDQALEERTALVIAHRLSTVVNADEILVIEDGRIYERGTHDELLAANGRYAELYSTQFRQQPHARGE</sequence>
<reference evidence="13 14" key="1">
    <citation type="submission" date="2016-04" db="EMBL/GenBank/DDBJ databases">
        <title>First whole genome shotgun sequence of the bacterium Enteractinococcus sp. strain UASWS1574.</title>
        <authorList>
            <person name="Crovadore J."/>
            <person name="Chablais R."/>
            <person name="Lefort F."/>
        </authorList>
    </citation>
    <scope>NUCLEOTIDE SEQUENCE [LARGE SCALE GENOMIC DNA]</scope>
    <source>
        <strain evidence="13 14">UASWS1574</strain>
    </source>
</reference>
<evidence type="ECO:0000256" key="8">
    <source>
        <dbReference type="ARBA" id="ARBA00023136"/>
    </source>
</evidence>
<evidence type="ECO:0000256" key="9">
    <source>
        <dbReference type="ARBA" id="ARBA00061644"/>
    </source>
</evidence>
<dbReference type="EMBL" id="LXEY01000020">
    <property type="protein sequence ID" value="OAV60150.1"/>
    <property type="molecule type" value="Genomic_DNA"/>
</dbReference>
<dbReference type="InterPro" id="IPR011527">
    <property type="entry name" value="ABC1_TM_dom"/>
</dbReference>
<dbReference type="GO" id="GO:0015421">
    <property type="term" value="F:ABC-type oligopeptide transporter activity"/>
    <property type="evidence" value="ECO:0007669"/>
    <property type="project" value="TreeGrafter"/>
</dbReference>
<feature type="transmembrane region" description="Helical" evidence="10">
    <location>
        <begin position="156"/>
        <end position="174"/>
    </location>
</feature>
<comment type="subcellular location">
    <subcellularLocation>
        <location evidence="1">Cell membrane</location>
        <topology evidence="1">Multi-pass membrane protein</topology>
    </subcellularLocation>
</comment>
<evidence type="ECO:0000256" key="6">
    <source>
        <dbReference type="ARBA" id="ARBA00022840"/>
    </source>
</evidence>
<keyword evidence="4 10" id="KW-0812">Transmembrane</keyword>
<evidence type="ECO:0000256" key="7">
    <source>
        <dbReference type="ARBA" id="ARBA00022989"/>
    </source>
</evidence>
<feature type="transmembrane region" description="Helical" evidence="10">
    <location>
        <begin position="74"/>
        <end position="94"/>
    </location>
</feature>
<dbReference type="InterPro" id="IPR039421">
    <property type="entry name" value="Type_1_exporter"/>
</dbReference>
<dbReference type="CDD" id="cd18550">
    <property type="entry name" value="ABC_6TM_exporter_like"/>
    <property type="match status" value="1"/>
</dbReference>
<dbReference type="InterPro" id="IPR027417">
    <property type="entry name" value="P-loop_NTPase"/>
</dbReference>
<dbReference type="GO" id="GO:0005886">
    <property type="term" value="C:plasma membrane"/>
    <property type="evidence" value="ECO:0007669"/>
    <property type="project" value="UniProtKB-SubCell"/>
</dbReference>
<dbReference type="OrthoDB" id="9806127at2"/>
<dbReference type="Proteomes" id="UP000078292">
    <property type="component" value="Unassembled WGS sequence"/>
</dbReference>
<feature type="domain" description="ABC transmembrane type-1" evidence="12">
    <location>
        <begin position="42"/>
        <end position="325"/>
    </location>
</feature>
<dbReference type="InterPro" id="IPR003439">
    <property type="entry name" value="ABC_transporter-like_ATP-bd"/>
</dbReference>
<feature type="domain" description="ABC transporter" evidence="11">
    <location>
        <begin position="379"/>
        <end position="612"/>
    </location>
</feature>
<dbReference type="GO" id="GO:0016887">
    <property type="term" value="F:ATP hydrolysis activity"/>
    <property type="evidence" value="ECO:0007669"/>
    <property type="project" value="InterPro"/>
</dbReference>
<feature type="transmembrane region" description="Helical" evidence="10">
    <location>
        <begin position="261"/>
        <end position="284"/>
    </location>
</feature>
<dbReference type="PANTHER" id="PTHR43394">
    <property type="entry name" value="ATP-DEPENDENT PERMEASE MDL1, MITOCHONDRIAL"/>
    <property type="match status" value="1"/>
</dbReference>
<dbReference type="PROSITE" id="PS50893">
    <property type="entry name" value="ABC_TRANSPORTER_2"/>
    <property type="match status" value="1"/>
</dbReference>
<dbReference type="InterPro" id="IPR003593">
    <property type="entry name" value="AAA+_ATPase"/>
</dbReference>
<keyword evidence="6" id="KW-0067">ATP-binding</keyword>
<keyword evidence="3" id="KW-1003">Cell membrane</keyword>
<dbReference type="InterPro" id="IPR017871">
    <property type="entry name" value="ABC_transporter-like_CS"/>
</dbReference>
<keyword evidence="8 10" id="KW-0472">Membrane</keyword>
<evidence type="ECO:0000256" key="3">
    <source>
        <dbReference type="ARBA" id="ARBA00022475"/>
    </source>
</evidence>
<keyword evidence="14" id="KW-1185">Reference proteome</keyword>
<dbReference type="Gene3D" id="1.20.1560.10">
    <property type="entry name" value="ABC transporter type 1, transmembrane domain"/>
    <property type="match status" value="1"/>
</dbReference>
<feature type="transmembrane region" description="Helical" evidence="10">
    <location>
        <begin position="40"/>
        <end position="62"/>
    </location>
</feature>